<dbReference type="Proteomes" id="UP000034493">
    <property type="component" value="Unassembled WGS sequence"/>
</dbReference>
<comment type="caution">
    <text evidence="7">The sequence shown here is derived from an EMBL/GenBank/DDBJ whole genome shotgun (WGS) entry which is preliminary data.</text>
</comment>
<feature type="region of interest" description="Disordered" evidence="4">
    <location>
        <begin position="472"/>
        <end position="515"/>
    </location>
</feature>
<dbReference type="Pfam" id="PF00041">
    <property type="entry name" value="fn3"/>
    <property type="match status" value="1"/>
</dbReference>
<dbReference type="PROSITE" id="PS50853">
    <property type="entry name" value="FN3"/>
    <property type="match status" value="1"/>
</dbReference>
<dbReference type="GO" id="GO:0046872">
    <property type="term" value="F:metal ion binding"/>
    <property type="evidence" value="ECO:0007669"/>
    <property type="project" value="InterPro"/>
</dbReference>
<feature type="compositionally biased region" description="Polar residues" evidence="4">
    <location>
        <begin position="73"/>
        <end position="82"/>
    </location>
</feature>
<evidence type="ECO:0000256" key="2">
    <source>
        <dbReference type="ARBA" id="ARBA00022525"/>
    </source>
</evidence>
<keyword evidence="2" id="KW-0964">Secreted</keyword>
<dbReference type="GO" id="GO:0003993">
    <property type="term" value="F:acid phosphatase activity"/>
    <property type="evidence" value="ECO:0007669"/>
    <property type="project" value="InterPro"/>
</dbReference>
<organism evidence="7 8">
    <name type="scientific">Candidatus Curtissbacteria bacterium GW2011_GWA2_41_24</name>
    <dbReference type="NCBI Taxonomy" id="1618411"/>
    <lineage>
        <taxon>Bacteria</taxon>
        <taxon>Candidatus Curtissiibacteriota</taxon>
    </lineage>
</organism>
<keyword evidence="5" id="KW-0812">Transmembrane</keyword>
<feature type="compositionally biased region" description="Polar residues" evidence="4">
    <location>
        <begin position="642"/>
        <end position="657"/>
    </location>
</feature>
<keyword evidence="3" id="KW-0732">Signal</keyword>
<feature type="region of interest" description="Disordered" evidence="4">
    <location>
        <begin position="638"/>
        <end position="659"/>
    </location>
</feature>
<dbReference type="SUPFAM" id="SSF49265">
    <property type="entry name" value="Fibronectin type III"/>
    <property type="match status" value="1"/>
</dbReference>
<dbReference type="Gene3D" id="2.60.40.10">
    <property type="entry name" value="Immunoglobulins"/>
    <property type="match status" value="1"/>
</dbReference>
<dbReference type="SMART" id="SM00060">
    <property type="entry name" value="FN3"/>
    <property type="match status" value="2"/>
</dbReference>
<dbReference type="InterPro" id="IPR003961">
    <property type="entry name" value="FN3_dom"/>
</dbReference>
<feature type="compositionally biased region" description="Polar residues" evidence="4">
    <location>
        <begin position="862"/>
        <end position="879"/>
    </location>
</feature>
<gene>
    <name evidence="7" type="ORF">UU56_C0020G0004</name>
</gene>
<evidence type="ECO:0000256" key="4">
    <source>
        <dbReference type="SAM" id="MobiDB-lite"/>
    </source>
</evidence>
<feature type="compositionally biased region" description="Polar residues" evidence="4">
    <location>
        <begin position="114"/>
        <end position="145"/>
    </location>
</feature>
<protein>
    <recommendedName>
        <fullName evidence="6">Fibronectin type-III domain-containing protein</fullName>
    </recommendedName>
</protein>
<dbReference type="CDD" id="cd00063">
    <property type="entry name" value="FN3"/>
    <property type="match status" value="1"/>
</dbReference>
<name>A0A0G0Y1S6_9BACT</name>
<dbReference type="PATRIC" id="fig|1618411.3.peg.989"/>
<dbReference type="InterPro" id="IPR055372">
    <property type="entry name" value="CBM96"/>
</dbReference>
<feature type="domain" description="Fibronectin type-III" evidence="6">
    <location>
        <begin position="1240"/>
        <end position="1333"/>
    </location>
</feature>
<feature type="compositionally biased region" description="Gly residues" evidence="4">
    <location>
        <begin position="1222"/>
        <end position="1231"/>
    </location>
</feature>
<evidence type="ECO:0000256" key="5">
    <source>
        <dbReference type="SAM" id="Phobius"/>
    </source>
</evidence>
<reference evidence="7 8" key="1">
    <citation type="journal article" date="2015" name="Nature">
        <title>rRNA introns, odd ribosomes, and small enigmatic genomes across a large radiation of phyla.</title>
        <authorList>
            <person name="Brown C.T."/>
            <person name="Hug L.A."/>
            <person name="Thomas B.C."/>
            <person name="Sharon I."/>
            <person name="Castelle C.J."/>
            <person name="Singh A."/>
            <person name="Wilkins M.J."/>
            <person name="Williams K.H."/>
            <person name="Banfield J.F."/>
        </authorList>
    </citation>
    <scope>NUCLEOTIDE SEQUENCE [LARGE SCALE GENOMIC DNA]</scope>
</reference>
<feature type="region of interest" description="Disordered" evidence="4">
    <location>
        <begin position="41"/>
        <end position="151"/>
    </location>
</feature>
<feature type="compositionally biased region" description="Low complexity" evidence="4">
    <location>
        <begin position="94"/>
        <end position="113"/>
    </location>
</feature>
<feature type="region of interest" description="Disordered" evidence="4">
    <location>
        <begin position="1194"/>
        <end position="1250"/>
    </location>
</feature>
<feature type="region of interest" description="Disordered" evidence="4">
    <location>
        <begin position="861"/>
        <end position="883"/>
    </location>
</feature>
<dbReference type="Gene3D" id="2.60.40.380">
    <property type="entry name" value="Purple acid phosphatase-like, N-terminal"/>
    <property type="match status" value="1"/>
</dbReference>
<dbReference type="InterPro" id="IPR036116">
    <property type="entry name" value="FN3_sf"/>
</dbReference>
<dbReference type="InterPro" id="IPR015914">
    <property type="entry name" value="PAPs_N"/>
</dbReference>
<dbReference type="InterPro" id="IPR013783">
    <property type="entry name" value="Ig-like_fold"/>
</dbReference>
<evidence type="ECO:0000313" key="7">
    <source>
        <dbReference type="EMBL" id="KKS03391.1"/>
    </source>
</evidence>
<evidence type="ECO:0000256" key="3">
    <source>
        <dbReference type="ARBA" id="ARBA00022729"/>
    </source>
</evidence>
<accession>A0A0G0Y1S6</accession>
<comment type="subcellular location">
    <subcellularLocation>
        <location evidence="1">Secreted</location>
    </subcellularLocation>
</comment>
<sequence length="1407" mass="150234">MKKKLVAKIFNFLASLLLVGQTLTPALPLVVNPSYIYAQEEQAAQTTDTSPDSSTSEESEPASPDASLGGPTSEVSSTTDSSPALAPSEEPQATDQSDQSSSDSQTSESNDNTAAQSSTPESAQTTSDEQSAFVQNPPESESSAQLAPAVWSESDGKATTINNVVLNQTYTAPQNDKVKITFTKLPDPSDKLTVGEVKLSSEQQEDLSAATDTAYEFTSPMTDGTFTYELTLPLPSNVNKDDVAVKSAESVDELDYAQTVGESKEVATETITIKGLTHFTVFVLVNDIDTDNPNNLGDSDDIANGVLTAIDDTWAEQNNANANKGGGDELHVRSKEDQNKRAFVKFDTSAIPSGSEITKATLRLFMFDAPPASRDYEARLLVEGWDEDTLTWNSQPADIGSATDTTSTGTSNNVWRQWDVTSDVQAFVNDELANYGWAIRDAEEGSDTARLAKFRSSDQGTELRRPQLVVDFAAPDDQPTDYKSPTAEEASDGNGLENNPEGAFEDGGTVASHTNNTAGESHIFYNYNPFDIPEGSTINGIEVRTDWYLDSTGGTNSLDVDLSWDGGDSWTDPKSDITETDEEHVASLGAASDTWGRTWNADDFTNENFRVRVTMNTTSSGRDFFLDWIPVRVYYSEPEDTTPPTVSSAETQDTNGNGKIDGIKLTFSENIDDSRLDSGNPDGWDVVGYEGEAIGTGEGENDNMLLLTFSEGESFDTGATPTVTYTPLGGEDPDPSSTHDAAGNELKSYEASADDKALPVLLSAFTRDTDSNGQIDALELTFSEDINDSRLEVGTADGWDVDGYDGEAIGSGEEINDNVLLLTFSESGQSDTGTTPNVFYISPRDIELSTHDMADNELASGEWSTSDGAAPVSSFSSPEEGSFWNGPIEALGSSTDKDILGETDTVDFVKLFYRIFESGNRWTEIPDSQRNNEGGDEPFNWSFDWTPDSESTFDIKAEATDKAGNTEFSPVVSDVTYDVTDPTSEITYPEDEESYTEDEWDGEIRGTAEDSPSSGINSVLVSIQRDADNKYWDGADDEDGTGWRTSEGEFLNDVSAGEDGDWNFDFAFIEPEGADEGYAVRSHAVDNAGNQEDTTEVHFFFERAPVISGETESSVSSSSVTITWDTDFETTSRVIYDTVSHDPANPTFDDPFDKYGYANTTDEFDTGEGKTISHSVDISGLTAGTTYHYRTISHGSPEAVGDEQNFSTSAVAAAATTSTTSDGGGGGGGGSAPTCGDTKPGSAPTLTGASAGTNSVTLTWSAAAGPVTYYLATYGTSAGAQQFGNPNVGGAGTTSYTISGLSGGTTYYFKVRAGNGCAPGDFSNELSATPGGGFVAGPAAGFAPGVLGVEEEATPAASPSPSSEALGAQEKTAQEAKAAWQNWWWLILLLLLGTGAFWWFFARKSEK</sequence>
<dbReference type="EMBL" id="LCBC01000020">
    <property type="protein sequence ID" value="KKS03391.1"/>
    <property type="molecule type" value="Genomic_DNA"/>
</dbReference>
<evidence type="ECO:0000259" key="6">
    <source>
        <dbReference type="PROSITE" id="PS50853"/>
    </source>
</evidence>
<dbReference type="Pfam" id="PF16656">
    <property type="entry name" value="Pur_ac_phosph_N"/>
    <property type="match status" value="1"/>
</dbReference>
<dbReference type="GO" id="GO:0005576">
    <property type="term" value="C:extracellular region"/>
    <property type="evidence" value="ECO:0007669"/>
    <property type="project" value="UniProtKB-SubCell"/>
</dbReference>
<keyword evidence="5" id="KW-1133">Transmembrane helix</keyword>
<feature type="transmembrane region" description="Helical" evidence="5">
    <location>
        <begin position="1383"/>
        <end position="1401"/>
    </location>
</feature>
<evidence type="ECO:0000256" key="1">
    <source>
        <dbReference type="ARBA" id="ARBA00004613"/>
    </source>
</evidence>
<dbReference type="NCBIfam" id="NF033679">
    <property type="entry name" value="DNRLRE_dom"/>
    <property type="match status" value="1"/>
</dbReference>
<feature type="region of interest" description="Disordered" evidence="4">
    <location>
        <begin position="715"/>
        <end position="742"/>
    </location>
</feature>
<evidence type="ECO:0000313" key="8">
    <source>
        <dbReference type="Proteomes" id="UP000034493"/>
    </source>
</evidence>
<proteinExistence type="predicted"/>
<keyword evidence="5" id="KW-0472">Membrane</keyword>
<dbReference type="Pfam" id="PF24517">
    <property type="entry name" value="CBM96"/>
    <property type="match status" value="1"/>
</dbReference>
<feature type="region of interest" description="Disordered" evidence="4">
    <location>
        <begin position="1351"/>
        <end position="1370"/>
    </location>
</feature>
<feature type="compositionally biased region" description="Low complexity" evidence="4">
    <location>
        <begin position="1207"/>
        <end position="1221"/>
    </location>
</feature>